<evidence type="ECO:0000313" key="3">
    <source>
        <dbReference type="Proteomes" id="UP001163105"/>
    </source>
</evidence>
<dbReference type="PROSITE" id="PS51257">
    <property type="entry name" value="PROKAR_LIPOPROTEIN"/>
    <property type="match status" value="1"/>
</dbReference>
<dbReference type="EMBL" id="JAQHRD010000003">
    <property type="protein sequence ID" value="KAJ6443512.1"/>
    <property type="molecule type" value="Genomic_DNA"/>
</dbReference>
<protein>
    <submittedName>
        <fullName evidence="2">PAN domain-containing protein</fullName>
    </submittedName>
</protein>
<feature type="chain" id="PRO_5044341551" evidence="1">
    <location>
        <begin position="22"/>
        <end position="323"/>
    </location>
</feature>
<gene>
    <name evidence="2" type="ORF">O9K51_04691</name>
</gene>
<organism evidence="2 3">
    <name type="scientific">Purpureocillium lavendulum</name>
    <dbReference type="NCBI Taxonomy" id="1247861"/>
    <lineage>
        <taxon>Eukaryota</taxon>
        <taxon>Fungi</taxon>
        <taxon>Dikarya</taxon>
        <taxon>Ascomycota</taxon>
        <taxon>Pezizomycotina</taxon>
        <taxon>Sordariomycetes</taxon>
        <taxon>Hypocreomycetidae</taxon>
        <taxon>Hypocreales</taxon>
        <taxon>Ophiocordycipitaceae</taxon>
        <taxon>Purpureocillium</taxon>
    </lineage>
</organism>
<proteinExistence type="predicted"/>
<name>A0AB34FWI8_9HYPO</name>
<accession>A0AB34FWI8</accession>
<evidence type="ECO:0000313" key="2">
    <source>
        <dbReference type="EMBL" id="KAJ6443512.1"/>
    </source>
</evidence>
<feature type="signal peptide" evidence="1">
    <location>
        <begin position="1"/>
        <end position="21"/>
    </location>
</feature>
<comment type="caution">
    <text evidence="2">The sequence shown here is derived from an EMBL/GenBank/DDBJ whole genome shotgun (WGS) entry which is preliminary data.</text>
</comment>
<dbReference type="Proteomes" id="UP001163105">
    <property type="component" value="Unassembled WGS sequence"/>
</dbReference>
<keyword evidence="3" id="KW-1185">Reference proteome</keyword>
<sequence>MRTTSTLAGVIAHAGLGAAAAFAGCHENNCYRQSFLRTTVVPPTVTDWVTQTTVDTVVQTNTVTVTAASNNNAPARRDTAASATIAPSKVPAYASSCADAAAYSSACLCASATRATVTAPTPTVTSTQTLSVTATVQVTAHATVTVDATATQTATVTATVTPPPASCTRLVLDNSPPPGSDCARRGWRDAVKAPVVGYGDGASVEACASSCKANPACKAVIYGDPARGWPNFCELEAAPNGRADSADTPFWWYDMSCFKLSAEYSQSTFLACGLLVVSSVPGPYGTSERRDDWHLAVFGVAKTPSVEPEEENLEATSRAQPAA</sequence>
<evidence type="ECO:0000256" key="1">
    <source>
        <dbReference type="SAM" id="SignalP"/>
    </source>
</evidence>
<reference evidence="2" key="1">
    <citation type="submission" date="2023-01" db="EMBL/GenBank/DDBJ databases">
        <title>The growth and conidiation of Purpureocillium lavendulum are regulated by nitrogen source and histone H3K14 acetylation.</title>
        <authorList>
            <person name="Tang P."/>
            <person name="Han J."/>
            <person name="Zhang C."/>
            <person name="Tang P."/>
            <person name="Qi F."/>
            <person name="Zhang K."/>
            <person name="Liang L."/>
        </authorList>
    </citation>
    <scope>NUCLEOTIDE SEQUENCE</scope>
    <source>
        <strain evidence="2">YMF1.00683</strain>
    </source>
</reference>
<dbReference type="AlphaFoldDB" id="A0AB34FWI8"/>
<keyword evidence="1" id="KW-0732">Signal</keyword>